<feature type="transmembrane region" description="Helical" evidence="1">
    <location>
        <begin position="223"/>
        <end position="244"/>
    </location>
</feature>
<keyword evidence="1" id="KW-0812">Transmembrane</keyword>
<dbReference type="PANTHER" id="PTHR23028:SF53">
    <property type="entry name" value="ACYL_TRANSF_3 DOMAIN-CONTAINING PROTEIN"/>
    <property type="match status" value="1"/>
</dbReference>
<keyword evidence="1" id="KW-0472">Membrane</keyword>
<keyword evidence="4" id="KW-1185">Reference proteome</keyword>
<accession>A0A1M4VF36</accession>
<feature type="transmembrane region" description="Helical" evidence="1">
    <location>
        <begin position="30"/>
        <end position="49"/>
    </location>
</feature>
<dbReference type="PANTHER" id="PTHR23028">
    <property type="entry name" value="ACETYLTRANSFERASE"/>
    <property type="match status" value="1"/>
</dbReference>
<keyword evidence="1" id="KW-1133">Transmembrane helix</keyword>
<evidence type="ECO:0000256" key="1">
    <source>
        <dbReference type="SAM" id="Phobius"/>
    </source>
</evidence>
<feature type="domain" description="Acyltransferase 3" evidence="2">
    <location>
        <begin position="26"/>
        <end position="374"/>
    </location>
</feature>
<dbReference type="OrthoDB" id="290051at2"/>
<proteinExistence type="predicted"/>
<evidence type="ECO:0000313" key="4">
    <source>
        <dbReference type="Proteomes" id="UP000184048"/>
    </source>
</evidence>
<feature type="transmembrane region" description="Helical" evidence="1">
    <location>
        <begin position="199"/>
        <end position="217"/>
    </location>
</feature>
<evidence type="ECO:0000259" key="2">
    <source>
        <dbReference type="Pfam" id="PF01757"/>
    </source>
</evidence>
<dbReference type="Proteomes" id="UP000184048">
    <property type="component" value="Unassembled WGS sequence"/>
</dbReference>
<name>A0A1M4VF36_9BACT</name>
<dbReference type="RefSeq" id="WP_139256338.1">
    <property type="nucleotide sequence ID" value="NZ_FQUU01000003.1"/>
</dbReference>
<feature type="transmembrane region" description="Helical" evidence="1">
    <location>
        <begin position="265"/>
        <end position="283"/>
    </location>
</feature>
<keyword evidence="3" id="KW-0808">Transferase</keyword>
<protein>
    <submittedName>
        <fullName evidence="3">Peptidoglycan/LPS O-acetylase OafA/YrhL, contains acyltransferase and SGNH-hydrolase domains</fullName>
    </submittedName>
</protein>
<dbReference type="AlphaFoldDB" id="A0A1M4VF36"/>
<feature type="transmembrane region" description="Helical" evidence="1">
    <location>
        <begin position="329"/>
        <end position="349"/>
    </location>
</feature>
<evidence type="ECO:0000313" key="3">
    <source>
        <dbReference type="EMBL" id="SHE67561.1"/>
    </source>
</evidence>
<sequence length="400" mass="46466">MLKLKTENLLLTNNMPIKRSRVFFPNLDSLRFLAFLLVFLQHGFYNAFISFKGSSYLSDRAISFLFSGGSTGVQIFFVLSGFLITYLLLNEQKKMGQINLGKFYLRRTLRIWPLYYATVIFAFIIYPYLKSFIGIDSGLCSRPWFYFTFLANFDSIHISQYCPGQDAMTQGIVWSVAIEEQYYIFWPLLFRILSPSRQWVIFPTVIAACLIFRYYNIDAPGKVLYFHTFAVMFDLAIGGLFAYLCMNSYLFLGWIKQLSKTSISFFYFLVFTCYFFQDLIFSLPGSAVYGRLIFDCFWAFIIVQQCFSRNNAFALGRNKQFSILGKISYGLYMLHPIGILIVDITFRVLKINSNLPFVLIIMGMISLAISLLIAKLSYKWFEAPFLRIKEKFALVKTQVV</sequence>
<keyword evidence="3" id="KW-0012">Acyltransferase</keyword>
<dbReference type="InterPro" id="IPR002656">
    <property type="entry name" value="Acyl_transf_3_dom"/>
</dbReference>
<organism evidence="3 4">
    <name type="scientific">Flavisolibacter ginsengisoli DSM 18119</name>
    <dbReference type="NCBI Taxonomy" id="1121884"/>
    <lineage>
        <taxon>Bacteria</taxon>
        <taxon>Pseudomonadati</taxon>
        <taxon>Bacteroidota</taxon>
        <taxon>Chitinophagia</taxon>
        <taxon>Chitinophagales</taxon>
        <taxon>Chitinophagaceae</taxon>
        <taxon>Flavisolibacter</taxon>
    </lineage>
</organism>
<keyword evidence="3" id="KW-0378">Hydrolase</keyword>
<dbReference type="GO" id="GO:0000271">
    <property type="term" value="P:polysaccharide biosynthetic process"/>
    <property type="evidence" value="ECO:0007669"/>
    <property type="project" value="TreeGrafter"/>
</dbReference>
<feature type="transmembrane region" description="Helical" evidence="1">
    <location>
        <begin position="61"/>
        <end position="89"/>
    </location>
</feature>
<dbReference type="GO" id="GO:0016787">
    <property type="term" value="F:hydrolase activity"/>
    <property type="evidence" value="ECO:0007669"/>
    <property type="project" value="UniProtKB-KW"/>
</dbReference>
<reference evidence="3 4" key="1">
    <citation type="submission" date="2016-11" db="EMBL/GenBank/DDBJ databases">
        <authorList>
            <person name="Jaros S."/>
            <person name="Januszkiewicz K."/>
            <person name="Wedrychowicz H."/>
        </authorList>
    </citation>
    <scope>NUCLEOTIDE SEQUENCE [LARGE SCALE GENOMIC DNA]</scope>
    <source>
        <strain evidence="3 4">DSM 18119</strain>
    </source>
</reference>
<feature type="transmembrane region" description="Helical" evidence="1">
    <location>
        <begin position="109"/>
        <end position="129"/>
    </location>
</feature>
<dbReference type="GO" id="GO:0016747">
    <property type="term" value="F:acyltransferase activity, transferring groups other than amino-acyl groups"/>
    <property type="evidence" value="ECO:0007669"/>
    <property type="project" value="InterPro"/>
</dbReference>
<dbReference type="Pfam" id="PF01757">
    <property type="entry name" value="Acyl_transf_3"/>
    <property type="match status" value="1"/>
</dbReference>
<gene>
    <name evidence="3" type="ORF">SAMN02745131_00838</name>
</gene>
<dbReference type="GO" id="GO:0016020">
    <property type="term" value="C:membrane"/>
    <property type="evidence" value="ECO:0007669"/>
    <property type="project" value="TreeGrafter"/>
</dbReference>
<feature type="transmembrane region" description="Helical" evidence="1">
    <location>
        <begin position="355"/>
        <end position="378"/>
    </location>
</feature>
<dbReference type="EMBL" id="FQUU01000003">
    <property type="protein sequence ID" value="SHE67561.1"/>
    <property type="molecule type" value="Genomic_DNA"/>
</dbReference>
<dbReference type="InterPro" id="IPR050879">
    <property type="entry name" value="Acyltransferase_3"/>
</dbReference>
<dbReference type="STRING" id="1121884.SAMN02745131_00838"/>